<feature type="compositionally biased region" description="Low complexity" evidence="1">
    <location>
        <begin position="7"/>
        <end position="43"/>
    </location>
</feature>
<keyword evidence="3" id="KW-1185">Reference proteome</keyword>
<evidence type="ECO:0000313" key="2">
    <source>
        <dbReference type="EMBL" id="OSD00932.1"/>
    </source>
</evidence>
<accession>A0A1Y2ILV6</accession>
<dbReference type="OrthoDB" id="3245714at2759"/>
<protein>
    <submittedName>
        <fullName evidence="2">Uncharacterized protein</fullName>
    </submittedName>
</protein>
<feature type="region of interest" description="Disordered" evidence="1">
    <location>
        <begin position="1"/>
        <end position="114"/>
    </location>
</feature>
<dbReference type="AlphaFoldDB" id="A0A1Y2ILV6"/>
<organism evidence="2 3">
    <name type="scientific">Trametes coccinea (strain BRFM310)</name>
    <name type="common">Pycnoporus coccineus</name>
    <dbReference type="NCBI Taxonomy" id="1353009"/>
    <lineage>
        <taxon>Eukaryota</taxon>
        <taxon>Fungi</taxon>
        <taxon>Dikarya</taxon>
        <taxon>Basidiomycota</taxon>
        <taxon>Agaricomycotina</taxon>
        <taxon>Agaricomycetes</taxon>
        <taxon>Polyporales</taxon>
        <taxon>Polyporaceae</taxon>
        <taxon>Trametes</taxon>
    </lineage>
</organism>
<gene>
    <name evidence="2" type="ORF">PYCCODRAFT_1436991</name>
</gene>
<dbReference type="Proteomes" id="UP000193067">
    <property type="component" value="Unassembled WGS sequence"/>
</dbReference>
<evidence type="ECO:0000256" key="1">
    <source>
        <dbReference type="SAM" id="MobiDB-lite"/>
    </source>
</evidence>
<evidence type="ECO:0000313" key="3">
    <source>
        <dbReference type="Proteomes" id="UP000193067"/>
    </source>
</evidence>
<name>A0A1Y2ILV6_TRAC3</name>
<reference evidence="2 3" key="1">
    <citation type="journal article" date="2015" name="Biotechnol. Biofuels">
        <title>Enhanced degradation of softwood versus hardwood by the white-rot fungus Pycnoporus coccineus.</title>
        <authorList>
            <person name="Couturier M."/>
            <person name="Navarro D."/>
            <person name="Chevret D."/>
            <person name="Henrissat B."/>
            <person name="Piumi F."/>
            <person name="Ruiz-Duenas F.J."/>
            <person name="Martinez A.T."/>
            <person name="Grigoriev I.V."/>
            <person name="Riley R."/>
            <person name="Lipzen A."/>
            <person name="Berrin J.G."/>
            <person name="Master E.R."/>
            <person name="Rosso M.N."/>
        </authorList>
    </citation>
    <scope>NUCLEOTIDE SEQUENCE [LARGE SCALE GENOMIC DNA]</scope>
    <source>
        <strain evidence="2 3">BRFM310</strain>
    </source>
</reference>
<proteinExistence type="predicted"/>
<sequence length="260" mass="28203">MPSFTTSPAALRRLSRAGSLRTPSSLITPPTDTPTTNPDATPTTPTPTTPLTPLESDSIVAKAMRAYERDRQRTKRTKERAEREREREQRASEGRDGRTPCRQCRDGPTRKSAAAPLAPGALANAADADAVLAPVSLSQPCVEDIIADVVEREGRARGELGVSRPLEVHLGQLLKPGKMRRSKGERASCIPCTRPDAEPQRRFAAGEFELIPGMPTVIALDEHAAEDTELDEPWEHISADELDEKRVAPPSYATIVASTA</sequence>
<feature type="compositionally biased region" description="Basic and acidic residues" evidence="1">
    <location>
        <begin position="79"/>
        <end position="109"/>
    </location>
</feature>
<dbReference type="EMBL" id="KZ084115">
    <property type="protein sequence ID" value="OSD00932.1"/>
    <property type="molecule type" value="Genomic_DNA"/>
</dbReference>